<feature type="domain" description="FAD dependent oxidoreductase" evidence="2">
    <location>
        <begin position="12"/>
        <end position="149"/>
    </location>
</feature>
<dbReference type="SUPFAM" id="SSF51905">
    <property type="entry name" value="FAD/NAD(P)-binding domain"/>
    <property type="match status" value="1"/>
</dbReference>
<dbReference type="Gene3D" id="3.50.50.60">
    <property type="entry name" value="FAD/NAD(P)-binding domain"/>
    <property type="match status" value="1"/>
</dbReference>
<evidence type="ECO:0000259" key="2">
    <source>
        <dbReference type="Pfam" id="PF01266"/>
    </source>
</evidence>
<reference evidence="3" key="1">
    <citation type="submission" date="2015-09" db="EMBL/GenBank/DDBJ databases">
        <authorList>
            <person name="Jackson K.R."/>
            <person name="Lunt B.L."/>
            <person name="Fisher J.N.B."/>
            <person name="Gardner A.V."/>
            <person name="Bailey M.E."/>
            <person name="Deus L.M."/>
            <person name="Earl A.S."/>
            <person name="Gibby P.D."/>
            <person name="Hartmann K.A."/>
            <person name="Liu J.E."/>
            <person name="Manci A.M."/>
            <person name="Nielsen D.A."/>
            <person name="Solomon M.B."/>
            <person name="Breakwell D.P."/>
            <person name="Burnett S.H."/>
            <person name="Grose J.H."/>
        </authorList>
    </citation>
    <scope>NUCLEOTIDE SEQUENCE</scope>
    <source>
        <strain evidence="3">FXJ7.131</strain>
    </source>
</reference>
<name>A0A140DN17_9ACTN</name>
<dbReference type="InterPro" id="IPR006076">
    <property type="entry name" value="FAD-dep_OxRdtase"/>
</dbReference>
<proteinExistence type="inferred from homology"/>
<dbReference type="InterPro" id="IPR036188">
    <property type="entry name" value="FAD/NAD-bd_sf"/>
</dbReference>
<dbReference type="AlphaFoldDB" id="A0A140DN17"/>
<dbReference type="InterPro" id="IPR050816">
    <property type="entry name" value="Flavin-dep_Halogenase_NPB"/>
</dbReference>
<dbReference type="Pfam" id="PF01266">
    <property type="entry name" value="DAO"/>
    <property type="match status" value="1"/>
</dbReference>
<sequence>MRKVAATPADRRIVVLGGGIAGLAAAIALARRGYPVTLIERDPPPPAGRDQDPFLAWKRRGVPQFRLPHGFSARARSLLAAHAPDVLERLRADGIEEINVFKQLVAPELWQPSDDEFTVVWARRSAFELALRRSAEAEPGIRLLSPEVASGLRFERSPSGPPRVTGVRLADGRELDADLVLDCGGRRSPVSRWLAAEEAHVRTDLQDCQTVYFSRYYRFTPGCDLPKTAVAVLRGELESVMYLGFPGDHDTFAICLEARPDDRDMRLLRHTWAWEATARSIEEVAPWIDPANATPVNEVQTMGGHHNVRRRYVVDGRPIVLGLLAVGDALCTTNPAYGWGASMALTYAFAAAEAVARHDPDPVAVALAYDAATASEADAVYRESAAMDRARIYRHTGQDVPEHDRAEMERQHLIAEGVSAGVFFDLELGRAFCRRVNLAGPADAVLDNPDIISRARHAHDRLTSAPAPKAGPDRRELRAIVLAARPRSTA</sequence>
<dbReference type="EMBL" id="KT713752">
    <property type="protein sequence ID" value="AMK51261.1"/>
    <property type="molecule type" value="Genomic_DNA"/>
</dbReference>
<accession>A0A140DN17</accession>
<protein>
    <submittedName>
        <fullName evidence="3">Hex4</fullName>
    </submittedName>
</protein>
<dbReference type="PRINTS" id="PR00420">
    <property type="entry name" value="RNGMNOXGNASE"/>
</dbReference>
<dbReference type="PANTHER" id="PTHR43747">
    <property type="entry name" value="FAD-BINDING PROTEIN"/>
    <property type="match status" value="1"/>
</dbReference>
<dbReference type="PANTHER" id="PTHR43747:SF1">
    <property type="entry name" value="SLR1998 PROTEIN"/>
    <property type="match status" value="1"/>
</dbReference>
<evidence type="ECO:0000256" key="1">
    <source>
        <dbReference type="ARBA" id="ARBA00038396"/>
    </source>
</evidence>
<evidence type="ECO:0000313" key="3">
    <source>
        <dbReference type="EMBL" id="AMK51261.1"/>
    </source>
</evidence>
<organism evidence="3">
    <name type="scientific">Streptosporangium sp. FXJ7.131</name>
    <dbReference type="NCBI Taxonomy" id="683272"/>
    <lineage>
        <taxon>Bacteria</taxon>
        <taxon>Bacillati</taxon>
        <taxon>Actinomycetota</taxon>
        <taxon>Actinomycetes</taxon>
        <taxon>Streptosporangiales</taxon>
        <taxon>Streptosporangiaceae</taxon>
        <taxon>Streptosporangium</taxon>
    </lineage>
</organism>
<comment type="similarity">
    <text evidence="1">Belongs to the flavin-dependent halogenase family. Bacterial tryptophan halogenase subfamily.</text>
</comment>